<evidence type="ECO:0000313" key="7">
    <source>
        <dbReference type="EMBL" id="QWW22592.1"/>
    </source>
</evidence>
<dbReference type="GO" id="GO:0006281">
    <property type="term" value="P:DNA repair"/>
    <property type="evidence" value="ECO:0007669"/>
    <property type="project" value="TreeGrafter"/>
</dbReference>
<dbReference type="Gene3D" id="3.40.50.10810">
    <property type="entry name" value="Tandem AAA-ATPase domain"/>
    <property type="match status" value="1"/>
</dbReference>
<keyword evidence="2" id="KW-0378">Hydrolase</keyword>
<reference evidence="6" key="1">
    <citation type="journal article" date="2017" name="Clin. Infect. Dis.">
        <title>Simultaneous emergence of multidrug-resistant Candida auris on 3 continents confirmed by whole-genome sequencing and epidemiological analyses.</title>
        <authorList>
            <person name="Lockhart S.R."/>
            <person name="Etienne K.A."/>
            <person name="Vallabhaneni S."/>
            <person name="Farooqi J."/>
            <person name="Chowdhary A."/>
            <person name="Govender N.P."/>
            <person name="Colombo A.L."/>
            <person name="Calvo B."/>
            <person name="Cuomo C.A."/>
            <person name="Desjardins C.A."/>
            <person name="Berkow E.L."/>
            <person name="Castanheira M."/>
            <person name="Magobo R.E."/>
            <person name="Jabeen K."/>
            <person name="Asghar R.J."/>
            <person name="Meis J.F."/>
            <person name="Jackson B."/>
            <person name="Chiller T."/>
            <person name="Litvintseva A.P."/>
        </authorList>
    </citation>
    <scope>NUCLEOTIDE SEQUENCE [LARGE SCALE GENOMIC DNA]</scope>
    <source>
        <strain evidence="6">B8441</strain>
    </source>
</reference>
<accession>A0A2H0ZZY2</accession>
<feature type="compositionally biased region" description="Basic residues" evidence="4">
    <location>
        <begin position="1226"/>
        <end position="1236"/>
    </location>
</feature>
<dbReference type="VEuPathDB" id="FungiDB:CJJ09_001584"/>
<dbReference type="SUPFAM" id="SSF52540">
    <property type="entry name" value="P-loop containing nucleoside triphosphate hydrolases"/>
    <property type="match status" value="2"/>
</dbReference>
<feature type="region of interest" description="Disordered" evidence="4">
    <location>
        <begin position="1215"/>
        <end position="1236"/>
    </location>
</feature>
<dbReference type="CDD" id="cd18793">
    <property type="entry name" value="SF2_C_SNF"/>
    <property type="match status" value="1"/>
</dbReference>
<dbReference type="PANTHER" id="PTHR45626:SF51">
    <property type="entry name" value="SNF2-RELATED DOMAIN-CONTAINING PROTEIN"/>
    <property type="match status" value="1"/>
</dbReference>
<evidence type="ECO:0000256" key="1">
    <source>
        <dbReference type="ARBA" id="ARBA00022741"/>
    </source>
</evidence>
<dbReference type="EMBL" id="CP076749">
    <property type="protein sequence ID" value="QWW22592.1"/>
    <property type="molecule type" value="Genomic_DNA"/>
</dbReference>
<protein>
    <recommendedName>
        <fullName evidence="5">Helicase C-terminal domain-containing protein</fullName>
    </recommendedName>
</protein>
<evidence type="ECO:0000313" key="6">
    <source>
        <dbReference type="EMBL" id="PIS55792.1"/>
    </source>
</evidence>
<keyword evidence="1" id="KW-0547">Nucleotide-binding</keyword>
<dbReference type="Pfam" id="PF00271">
    <property type="entry name" value="Helicase_C"/>
    <property type="match status" value="1"/>
</dbReference>
<dbReference type="OMA" id="NLVDHWL"/>
<dbReference type="VEuPathDB" id="FungiDB:CJI97_002559"/>
<dbReference type="Proteomes" id="UP000825438">
    <property type="component" value="Chromosome I"/>
</dbReference>
<dbReference type="VEuPathDB" id="FungiDB:CJI96_0000356"/>
<reference evidence="7" key="3">
    <citation type="submission" date="2021-06" db="EMBL/GenBank/DDBJ databases">
        <title>Candida auris outbreak in lebanese hospital.</title>
        <authorList>
            <person name="Finianos M."/>
        </authorList>
    </citation>
    <scope>NUCLEOTIDE SEQUENCE</scope>
    <source>
        <strain evidence="7">CA7LBN</strain>
    </source>
</reference>
<dbReference type="EMBL" id="PEKT02000004">
    <property type="protein sequence ID" value="PIS55792.1"/>
    <property type="molecule type" value="Genomic_DNA"/>
</dbReference>
<evidence type="ECO:0000259" key="5">
    <source>
        <dbReference type="PROSITE" id="PS51194"/>
    </source>
</evidence>
<dbReference type="AlphaFoldDB" id="A0A2H0ZZY2"/>
<evidence type="ECO:0000256" key="2">
    <source>
        <dbReference type="ARBA" id="ARBA00022801"/>
    </source>
</evidence>
<dbReference type="InterPro" id="IPR001650">
    <property type="entry name" value="Helicase_C-like"/>
</dbReference>
<dbReference type="Pfam" id="PF00176">
    <property type="entry name" value="SNF2-rel_dom"/>
    <property type="match status" value="1"/>
</dbReference>
<dbReference type="SMART" id="SM00487">
    <property type="entry name" value="DEXDc"/>
    <property type="match status" value="1"/>
</dbReference>
<feature type="domain" description="Helicase C-terminal" evidence="5">
    <location>
        <begin position="956"/>
        <end position="1105"/>
    </location>
</feature>
<gene>
    <name evidence="6" type="ORF">B9J08_001898</name>
    <name evidence="7" type="ORF">CA7LBN_001338</name>
</gene>
<evidence type="ECO:0000256" key="3">
    <source>
        <dbReference type="ARBA" id="ARBA00022840"/>
    </source>
</evidence>
<dbReference type="PROSITE" id="PS51194">
    <property type="entry name" value="HELICASE_CTER"/>
    <property type="match status" value="1"/>
</dbReference>
<dbReference type="InterPro" id="IPR000330">
    <property type="entry name" value="SNF2_N"/>
</dbReference>
<dbReference type="GO" id="GO:0008094">
    <property type="term" value="F:ATP-dependent activity, acting on DNA"/>
    <property type="evidence" value="ECO:0007669"/>
    <property type="project" value="TreeGrafter"/>
</dbReference>
<dbReference type="InterPro" id="IPR038718">
    <property type="entry name" value="SNF2-like_sf"/>
</dbReference>
<dbReference type="VEuPathDB" id="FungiDB:CJJ07_003207"/>
<dbReference type="GO" id="GO:0005524">
    <property type="term" value="F:ATP binding"/>
    <property type="evidence" value="ECO:0007669"/>
    <property type="project" value="UniProtKB-KW"/>
</dbReference>
<evidence type="ECO:0000256" key="4">
    <source>
        <dbReference type="SAM" id="MobiDB-lite"/>
    </source>
</evidence>
<dbReference type="Gene3D" id="3.40.50.300">
    <property type="entry name" value="P-loop containing nucleotide triphosphate hydrolases"/>
    <property type="match status" value="1"/>
</dbReference>
<name>A0A2H0ZZY2_CANAR</name>
<dbReference type="InterPro" id="IPR050628">
    <property type="entry name" value="SNF2_RAD54_helicase_TF"/>
</dbReference>
<dbReference type="PANTHER" id="PTHR45626">
    <property type="entry name" value="TRANSCRIPTION TERMINATION FACTOR 2-RELATED"/>
    <property type="match status" value="1"/>
</dbReference>
<reference evidence="6" key="2">
    <citation type="submission" date="2017-11" db="EMBL/GenBank/DDBJ databases">
        <title>Candida auris genome assembly and annotation.</title>
        <authorList>
            <person name="Munoz J.F."/>
            <person name="Gade L.G."/>
            <person name="Chow N.A."/>
            <person name="Litvintseva A.P."/>
            <person name="Loparev V.N."/>
            <person name="Cuomo C.A."/>
        </authorList>
    </citation>
    <scope>NUCLEOTIDE SEQUENCE</scope>
    <source>
        <strain evidence="6">B8441</strain>
    </source>
</reference>
<dbReference type="VEuPathDB" id="FungiDB:B9J08_001898"/>
<dbReference type="InterPro" id="IPR014001">
    <property type="entry name" value="Helicase_ATP-bd"/>
</dbReference>
<dbReference type="InterPro" id="IPR049730">
    <property type="entry name" value="SNF2/RAD54-like_C"/>
</dbReference>
<dbReference type="STRING" id="498019.A0A2H0ZZY2"/>
<keyword evidence="3" id="KW-0067">ATP-binding</keyword>
<dbReference type="InterPro" id="IPR027417">
    <property type="entry name" value="P-loop_NTPase"/>
</dbReference>
<dbReference type="GO" id="GO:0016787">
    <property type="term" value="F:hydrolase activity"/>
    <property type="evidence" value="ECO:0007669"/>
    <property type="project" value="UniProtKB-KW"/>
</dbReference>
<proteinExistence type="predicted"/>
<organism evidence="6">
    <name type="scientific">Candidozyma auris</name>
    <name type="common">Yeast</name>
    <name type="synonym">Candida auris</name>
    <dbReference type="NCBI Taxonomy" id="498019"/>
    <lineage>
        <taxon>Eukaryota</taxon>
        <taxon>Fungi</taxon>
        <taxon>Dikarya</taxon>
        <taxon>Ascomycota</taxon>
        <taxon>Saccharomycotina</taxon>
        <taxon>Pichiomycetes</taxon>
        <taxon>Metschnikowiaceae</taxon>
        <taxon>Candidozyma</taxon>
    </lineage>
</organism>
<sequence>MEIQQVCQICNDLESLTAVGSILVYGLEGLPFGYEGVSVGRSRWKWLDPWFLDNCIRDSSSTHIRALATLLRHRFLVATYKKVSIDPLRKLLLAVGPINLPVYKVRLYCVSNDINGARFIKQWRNKYASDAYLRNAYRSSWSVLREVTDFSSESWNGSTLPDLIVMVPLASESKSPRAKQEATHESFHLKRWLMSLPNQKPVSTPDPSLESVVKRIYDNISPPDLSRYEDNGYTASNGILSFEETIKGLINGYYHDRFPLQGISSTLYPFQLKSVCAMYEKESLKKREVVPNFTSVSSPTGSTYYVNIFNFEIYRLPELFLLPRGGILAENMGLGKTLMCLSLICLTKHQISMIPDDAILHDDQSLDGTDNQASIELPQTLKPLWVICRDLISQMSLPWKYYKDDLPSSVIEKLSTRPGYFKLSLDTTNNQLGLRARQKAVTHDRSRMLYLCNTSLVVVPENLLHQWHSEMTKHVTTNYLRSLFVSDRFRESMSTESAAYMSRLPHSARELIQQDLIVMTIPSFLKQSRSDDTILKSIYWKRLIIDEGHSMSSKSTTLSSECKALFCESMWAVTGTPTSGLTNLYMNEEEAIQSSPTSKKRKYTVKSSFSVRDDLARLGNLVSNFFKIEPYHSQPRLWGTTIVQKLTSGDFSTEPNLKQLLNYLLVRHDLSDIERDLKLPKLHHEAVYITPSYHNRLAINLFTAVLAVNAVSSEREGSDYMFDSKNYQQLRRLVNNLQLATFYWTGFKRHDIETLLKIAQNCLKKESAQRQPYYSTSDRELLNKSIQASMEALKDPGWNISASFHEMLYDIEGIPNQIAEGFRLGSGKIGPLLGAPQISALQNFYYKNRFLDMSDHIKLDSKLRDFTTRFWGSYWNDLKRRNGKENARHPGEHDMLSVSKNSLVDSNADSDIEILQKKHILQNLSIQEDRKMPRVDRVVNLRDASIKGTASSKLSYLSSKLVENQRLGLKSIVFFEFEDSAYYLSEFLDIVGVNYILYATFIDASQRANNLIDFDNHDVKIHGGTTLIMDLRLASHGLTVISATRVYFMSPVWHTTREAQGIKRAHRIGQTQEVYVETLVMKGTLEEEIYRRRAQRNESSLEDMDTKHEMIDDAGMQQFLLRHDFLPQVEHSEEFSSFIIPSHGSPYEEDVIKAELDTDSLQSHTMTKKIDHGKLYHHWNIKLFTQDNLNKLNRAKQQKPSIAQANKELLHINNASENVSPERRERVGKKRRVQFR</sequence>
<dbReference type="GO" id="GO:0005634">
    <property type="term" value="C:nucleus"/>
    <property type="evidence" value="ECO:0007669"/>
    <property type="project" value="TreeGrafter"/>
</dbReference>